<dbReference type="InterPro" id="IPR013783">
    <property type="entry name" value="Ig-like_fold"/>
</dbReference>
<organism evidence="2 3">
    <name type="scientific">Croceimicrobium hydrocarbonivorans</name>
    <dbReference type="NCBI Taxonomy" id="2761580"/>
    <lineage>
        <taxon>Bacteria</taxon>
        <taxon>Pseudomonadati</taxon>
        <taxon>Bacteroidota</taxon>
        <taxon>Flavobacteriia</taxon>
        <taxon>Flavobacteriales</taxon>
        <taxon>Owenweeksiaceae</taxon>
        <taxon>Croceimicrobium</taxon>
    </lineage>
</organism>
<dbReference type="CDD" id="cd07184">
    <property type="entry name" value="E_set_Isoamylase_like_N"/>
    <property type="match status" value="1"/>
</dbReference>
<accession>A0A7H0VCF7</accession>
<sequence>MALRKKFLKSKPLCKVSFDLAENRLPEDAKTVELLGSFSNWEPIPMRKVKGAYTRTLDLETGSEYQFRYRFDGELWENDEAADSYIPNGISGDNSVVRL</sequence>
<evidence type="ECO:0000313" key="2">
    <source>
        <dbReference type="EMBL" id="QNR23405.1"/>
    </source>
</evidence>
<dbReference type="Pfam" id="PF16561">
    <property type="entry name" value="AMPK1_CBM"/>
    <property type="match status" value="1"/>
</dbReference>
<feature type="domain" description="AMP-activated protein kinase glycogen-binding" evidence="1">
    <location>
        <begin position="27"/>
        <end position="79"/>
    </location>
</feature>
<dbReference type="InterPro" id="IPR032640">
    <property type="entry name" value="AMPK1_CBM"/>
</dbReference>
<protein>
    <submittedName>
        <fullName evidence="2">Isoamylase early set domain-containing protein</fullName>
    </submittedName>
</protein>
<dbReference type="Proteomes" id="UP000516305">
    <property type="component" value="Chromosome"/>
</dbReference>
<dbReference type="AlphaFoldDB" id="A0A7H0VCF7"/>
<dbReference type="Gene3D" id="2.60.40.10">
    <property type="entry name" value="Immunoglobulins"/>
    <property type="match status" value="1"/>
</dbReference>
<dbReference type="InterPro" id="IPR014756">
    <property type="entry name" value="Ig_E-set"/>
</dbReference>
<name>A0A7H0VCF7_9FLAO</name>
<dbReference type="EMBL" id="CP060139">
    <property type="protein sequence ID" value="QNR23405.1"/>
    <property type="molecule type" value="Genomic_DNA"/>
</dbReference>
<keyword evidence="3" id="KW-1185">Reference proteome</keyword>
<proteinExistence type="predicted"/>
<gene>
    <name evidence="2" type="ORF">H4K34_13600</name>
</gene>
<dbReference type="RefSeq" id="WP_210757936.1">
    <property type="nucleotide sequence ID" value="NZ_CP060139.1"/>
</dbReference>
<dbReference type="KEGG" id="chyd:H4K34_13600"/>
<evidence type="ECO:0000259" key="1">
    <source>
        <dbReference type="Pfam" id="PF16561"/>
    </source>
</evidence>
<dbReference type="SUPFAM" id="SSF81296">
    <property type="entry name" value="E set domains"/>
    <property type="match status" value="1"/>
</dbReference>
<reference evidence="2 3" key="1">
    <citation type="submission" date="2020-08" db="EMBL/GenBank/DDBJ databases">
        <title>Croceimicrobium hydrocarbonivorans gen. nov., sp. nov., a novel marine bacterium isolated from a bacterial consortium that degrades polyethylene terephthalate.</title>
        <authorList>
            <person name="Liu R."/>
        </authorList>
    </citation>
    <scope>NUCLEOTIDE SEQUENCE [LARGE SCALE GENOMIC DNA]</scope>
    <source>
        <strain evidence="2 3">A20-9</strain>
    </source>
</reference>
<evidence type="ECO:0000313" key="3">
    <source>
        <dbReference type="Proteomes" id="UP000516305"/>
    </source>
</evidence>